<dbReference type="InterPro" id="IPR043519">
    <property type="entry name" value="NT_sf"/>
</dbReference>
<dbReference type="SUPFAM" id="SSF81891">
    <property type="entry name" value="Poly A polymerase C-terminal region-like"/>
    <property type="match status" value="1"/>
</dbReference>
<proteinExistence type="inferred from homology"/>
<feature type="domain" description="Poly A polymerase head" evidence="5">
    <location>
        <begin position="44"/>
        <end position="182"/>
    </location>
</feature>
<dbReference type="CDD" id="cd05398">
    <property type="entry name" value="NT_ClassII-CCAase"/>
    <property type="match status" value="1"/>
</dbReference>
<sequence length="528" mass="60762">MATSISHLKPLVQVKDNIELTETEEKIFHRLLGTLRHFNLQTQLRVAGGWVRDKLLGKDCYDIDIALDNMLGSEFVDKVREYLLTVGEEAQGVAVIPCNPDQSKHLETARMRIFDIWIDFVNLRCEEYSENSRIPTKQKFGTAEEDAYRRDLTINSLFYNINLSIVEDFTKRGISDLKFGKIVTPLPAKATFMDDPLRVLRAIRFCARFEFTLDDELKEAAACEEVKAALAAKISRERIGVEIDLMIAGNQPVKAMSYICDLTLFWTVFTLPSNTEPEISEVCNRLCIACLDATWNLIQHIKCFTFNDEQKRLSMYASLFLPFRKFTFKDKKSKKIPVVNHIFRDSLKRKVSDAETVVNVHQALEKFLSLIPLLVSKEEIQPNGLDWGVECADVPVTSRIRVLTGLLLREIKDFWPVALLMATLLYPANVDYTQDLLNRHFELEKRKELFDVVYNEIVKLGLENVWEVKPLVNGKEIMTILQLKAGGPLVREWQQKILAWQLAHPSGTSEECLDWIREMNSKRVKLDE</sequence>
<reference evidence="6 7" key="1">
    <citation type="submission" date="2024-03" db="EMBL/GenBank/DDBJ databases">
        <authorList>
            <person name="Gkanogiannis A."/>
            <person name="Becerra Lopez-Lavalle L."/>
        </authorList>
    </citation>
    <scope>NUCLEOTIDE SEQUENCE [LARGE SCALE GENOMIC DNA]</scope>
</reference>
<dbReference type="EMBL" id="OZ021745">
    <property type="protein sequence ID" value="CAK9313316.1"/>
    <property type="molecule type" value="Genomic_DNA"/>
</dbReference>
<keyword evidence="3 4" id="KW-0694">RNA-binding</keyword>
<dbReference type="PANTHER" id="PTHR13734">
    <property type="entry name" value="TRNA-NUCLEOTIDYLTRANSFERASE"/>
    <property type="match status" value="1"/>
</dbReference>
<evidence type="ECO:0000256" key="1">
    <source>
        <dbReference type="ARBA" id="ARBA00007265"/>
    </source>
</evidence>
<dbReference type="PANTHER" id="PTHR13734:SF5">
    <property type="entry name" value="CCA TRNA NUCLEOTIDYLTRANSFERASE, MITOCHONDRIAL"/>
    <property type="match status" value="1"/>
</dbReference>
<evidence type="ECO:0000313" key="7">
    <source>
        <dbReference type="Proteomes" id="UP001642487"/>
    </source>
</evidence>
<comment type="similarity">
    <text evidence="1 4">Belongs to the tRNA nucleotidyltransferase/poly(A) polymerase family.</text>
</comment>
<gene>
    <name evidence="6" type="ORF">CITCOLO1_LOCUS5030</name>
</gene>
<evidence type="ECO:0000256" key="3">
    <source>
        <dbReference type="ARBA" id="ARBA00022884"/>
    </source>
</evidence>
<dbReference type="Gene3D" id="1.10.3090.10">
    <property type="entry name" value="cca-adding enzyme, domain 2"/>
    <property type="match status" value="1"/>
</dbReference>
<accession>A0ABP0Y160</accession>
<dbReference type="Gene3D" id="3.30.460.10">
    <property type="entry name" value="Beta Polymerase, domain 2"/>
    <property type="match status" value="1"/>
</dbReference>
<keyword evidence="2 4" id="KW-0808">Transferase</keyword>
<evidence type="ECO:0000313" key="6">
    <source>
        <dbReference type="EMBL" id="CAK9313316.1"/>
    </source>
</evidence>
<evidence type="ECO:0000256" key="2">
    <source>
        <dbReference type="ARBA" id="ARBA00022679"/>
    </source>
</evidence>
<dbReference type="Proteomes" id="UP001642487">
    <property type="component" value="Chromosome 11"/>
</dbReference>
<organism evidence="6 7">
    <name type="scientific">Citrullus colocynthis</name>
    <name type="common">colocynth</name>
    <dbReference type="NCBI Taxonomy" id="252529"/>
    <lineage>
        <taxon>Eukaryota</taxon>
        <taxon>Viridiplantae</taxon>
        <taxon>Streptophyta</taxon>
        <taxon>Embryophyta</taxon>
        <taxon>Tracheophyta</taxon>
        <taxon>Spermatophyta</taxon>
        <taxon>Magnoliopsida</taxon>
        <taxon>eudicotyledons</taxon>
        <taxon>Gunneridae</taxon>
        <taxon>Pentapetalae</taxon>
        <taxon>rosids</taxon>
        <taxon>fabids</taxon>
        <taxon>Cucurbitales</taxon>
        <taxon>Cucurbitaceae</taxon>
        <taxon>Benincaseae</taxon>
        <taxon>Citrullus</taxon>
    </lineage>
</organism>
<dbReference type="Pfam" id="PF01743">
    <property type="entry name" value="PolyA_pol"/>
    <property type="match status" value="1"/>
</dbReference>
<name>A0ABP0Y160_9ROSI</name>
<evidence type="ECO:0000256" key="4">
    <source>
        <dbReference type="RuleBase" id="RU003953"/>
    </source>
</evidence>
<dbReference type="InterPro" id="IPR002646">
    <property type="entry name" value="PolA_pol_head_dom"/>
</dbReference>
<protein>
    <recommendedName>
        <fullName evidence="5">Poly A polymerase head domain-containing protein</fullName>
    </recommendedName>
</protein>
<evidence type="ECO:0000259" key="5">
    <source>
        <dbReference type="Pfam" id="PF01743"/>
    </source>
</evidence>
<dbReference type="SUPFAM" id="SSF81301">
    <property type="entry name" value="Nucleotidyltransferase"/>
    <property type="match status" value="1"/>
</dbReference>
<keyword evidence="7" id="KW-1185">Reference proteome</keyword>